<dbReference type="KEGG" id="parl:PEC302110_08430"/>
<comment type="catalytic activity">
    <reaction evidence="1">
        <text>AMP + H2O = D-ribose 5-phosphate + adenine</text>
        <dbReference type="Rhea" id="RHEA:20129"/>
        <dbReference type="ChEBI" id="CHEBI:15377"/>
        <dbReference type="ChEBI" id="CHEBI:16708"/>
        <dbReference type="ChEBI" id="CHEBI:78346"/>
        <dbReference type="ChEBI" id="CHEBI:456215"/>
        <dbReference type="EC" id="3.2.2.4"/>
    </reaction>
</comment>
<evidence type="ECO:0000313" key="5">
    <source>
        <dbReference type="Proteomes" id="UP001377830"/>
    </source>
</evidence>
<keyword evidence="5" id="KW-1185">Reference proteome</keyword>
<evidence type="ECO:0000256" key="2">
    <source>
        <dbReference type="ARBA" id="ARBA00011985"/>
    </source>
</evidence>
<evidence type="ECO:0000256" key="1">
    <source>
        <dbReference type="ARBA" id="ARBA00000274"/>
    </source>
</evidence>
<gene>
    <name evidence="4" type="ORF">PEC302110_08430</name>
</gene>
<dbReference type="Gene3D" id="3.40.50.450">
    <property type="match status" value="1"/>
</dbReference>
<evidence type="ECO:0000256" key="3">
    <source>
        <dbReference type="ARBA" id="ARBA00031983"/>
    </source>
</evidence>
<dbReference type="Pfam" id="PF03641">
    <property type="entry name" value="Lysine_decarbox"/>
    <property type="match status" value="1"/>
</dbReference>
<dbReference type="AlphaFoldDB" id="A0AAN0MJR8"/>
<name>A0AAN0MJR8_9GAMM</name>
<dbReference type="Proteomes" id="UP001377830">
    <property type="component" value="Chromosome"/>
</dbReference>
<proteinExistence type="predicted"/>
<dbReference type="InterPro" id="IPR031100">
    <property type="entry name" value="LOG_fam"/>
</dbReference>
<dbReference type="SUPFAM" id="SSF102405">
    <property type="entry name" value="MCP/YpsA-like"/>
    <property type="match status" value="1"/>
</dbReference>
<evidence type="ECO:0000313" key="4">
    <source>
        <dbReference type="EMBL" id="BES83746.1"/>
    </source>
</evidence>
<reference evidence="5" key="1">
    <citation type="journal article" date="2024" name="Int. J. Syst. Evol. Microbiol.">
        <title>Pectobacterium araliae sp. nov., a pathogen causing bacterial soft rot of Japanese angelica tree in Japan.</title>
        <authorList>
            <person name="Sawada H."/>
            <person name="Someya N."/>
            <person name="Morohoshi T."/>
            <person name="Ono M."/>
            <person name="Satou M."/>
        </authorList>
    </citation>
    <scope>NUCLEOTIDE SEQUENCE [LARGE SCALE GENOMIC DNA]</scope>
    <source>
        <strain evidence="5">MAFF 302110</strain>
    </source>
</reference>
<dbReference type="EMBL" id="AP028908">
    <property type="protein sequence ID" value="BES83746.1"/>
    <property type="molecule type" value="Genomic_DNA"/>
</dbReference>
<accession>A0AAN0MJR8</accession>
<protein>
    <recommendedName>
        <fullName evidence="3">AMP nucleosidase</fullName>
        <ecNumber evidence="2">3.2.2.4</ecNumber>
    </recommendedName>
    <alternativeName>
        <fullName evidence="3">AMP nucleosidase</fullName>
    </alternativeName>
</protein>
<organism evidence="4 5">
    <name type="scientific">Pectobacterium araliae</name>
    <dbReference type="NCBI Taxonomy" id="3073862"/>
    <lineage>
        <taxon>Bacteria</taxon>
        <taxon>Pseudomonadati</taxon>
        <taxon>Pseudomonadota</taxon>
        <taxon>Gammaproteobacteria</taxon>
        <taxon>Enterobacterales</taxon>
        <taxon>Pectobacteriaceae</taxon>
        <taxon>Pectobacterium</taxon>
    </lineage>
</organism>
<sequence>MGIHEKPSAFLNIAGYFYPLQDMVSGMVDAGFLRRDYANMLLFSDSPEV</sequence>
<dbReference type="GO" id="GO:0008714">
    <property type="term" value="F:AMP nucleosidase activity"/>
    <property type="evidence" value="ECO:0007669"/>
    <property type="project" value="UniProtKB-EC"/>
</dbReference>
<dbReference type="EC" id="3.2.2.4" evidence="2"/>